<dbReference type="EMBL" id="LSYV01000008">
    <property type="protein sequence ID" value="KXZ53492.1"/>
    <property type="molecule type" value="Genomic_DNA"/>
</dbReference>
<protein>
    <submittedName>
        <fullName evidence="1">Uncharacterized protein</fullName>
    </submittedName>
</protein>
<evidence type="ECO:0000313" key="1">
    <source>
        <dbReference type="EMBL" id="KXZ53492.1"/>
    </source>
</evidence>
<name>A0A150GUV9_GONPE</name>
<sequence length="154" mass="16438">MPSRLDEVSIYLKRRKARLQGMRSDLEHKAAGLGARGWAREADRKAALAEAAALPLPPEDGGKADLSRATAAGTPFEEARGIVVELMRRGVVLEPDAHLAPLLRKASSPAELSGGLALLRTNHLLQAAVRLGAHQPRHSGLHEVLLQVGGGTWD</sequence>
<dbReference type="OrthoDB" id="548147at2759"/>
<comment type="caution">
    <text evidence="1">The sequence shown here is derived from an EMBL/GenBank/DDBJ whole genome shotgun (WGS) entry which is preliminary data.</text>
</comment>
<accession>A0A150GUV9</accession>
<gene>
    <name evidence="1" type="ORF">GPECTOR_7g942</name>
</gene>
<dbReference type="AlphaFoldDB" id="A0A150GUV9"/>
<dbReference type="Proteomes" id="UP000075714">
    <property type="component" value="Unassembled WGS sequence"/>
</dbReference>
<proteinExistence type="predicted"/>
<keyword evidence="2" id="KW-1185">Reference proteome</keyword>
<organism evidence="1 2">
    <name type="scientific">Gonium pectorale</name>
    <name type="common">Green alga</name>
    <dbReference type="NCBI Taxonomy" id="33097"/>
    <lineage>
        <taxon>Eukaryota</taxon>
        <taxon>Viridiplantae</taxon>
        <taxon>Chlorophyta</taxon>
        <taxon>core chlorophytes</taxon>
        <taxon>Chlorophyceae</taxon>
        <taxon>CS clade</taxon>
        <taxon>Chlamydomonadales</taxon>
        <taxon>Volvocaceae</taxon>
        <taxon>Gonium</taxon>
    </lineage>
</organism>
<evidence type="ECO:0000313" key="2">
    <source>
        <dbReference type="Proteomes" id="UP000075714"/>
    </source>
</evidence>
<reference evidence="2" key="1">
    <citation type="journal article" date="2016" name="Nat. Commun.">
        <title>The Gonium pectorale genome demonstrates co-option of cell cycle regulation during the evolution of multicellularity.</title>
        <authorList>
            <person name="Hanschen E.R."/>
            <person name="Marriage T.N."/>
            <person name="Ferris P.J."/>
            <person name="Hamaji T."/>
            <person name="Toyoda A."/>
            <person name="Fujiyama A."/>
            <person name="Neme R."/>
            <person name="Noguchi H."/>
            <person name="Minakuchi Y."/>
            <person name="Suzuki M."/>
            <person name="Kawai-Toyooka H."/>
            <person name="Smith D.R."/>
            <person name="Sparks H."/>
            <person name="Anderson J."/>
            <person name="Bakaric R."/>
            <person name="Luria V."/>
            <person name="Karger A."/>
            <person name="Kirschner M.W."/>
            <person name="Durand P.M."/>
            <person name="Michod R.E."/>
            <person name="Nozaki H."/>
            <person name="Olson B.J."/>
        </authorList>
    </citation>
    <scope>NUCLEOTIDE SEQUENCE [LARGE SCALE GENOMIC DNA]</scope>
    <source>
        <strain evidence="2">NIES-2863</strain>
    </source>
</reference>